<dbReference type="SUPFAM" id="SSF49373">
    <property type="entry name" value="Invasin/intimin cell-adhesion fragments"/>
    <property type="match status" value="2"/>
</dbReference>
<dbReference type="OrthoDB" id="2038592at2"/>
<dbReference type="Pfam" id="PF02368">
    <property type="entry name" value="Big_2"/>
    <property type="match status" value="2"/>
</dbReference>
<keyword evidence="1" id="KW-0732">Signal</keyword>
<keyword evidence="4" id="KW-1185">Reference proteome</keyword>
<dbReference type="InterPro" id="IPR003343">
    <property type="entry name" value="Big_2"/>
</dbReference>
<dbReference type="AlphaFoldDB" id="A0A3N1X9M3"/>
<comment type="caution">
    <text evidence="3">The sequence shown here is derived from an EMBL/GenBank/DDBJ whole genome shotgun (WGS) entry which is preliminary data.</text>
</comment>
<name>A0A3N1X9M3_9FIRM</name>
<gene>
    <name evidence="3" type="ORF">EDD66_11467</name>
</gene>
<protein>
    <submittedName>
        <fullName evidence="3">Ig-like protein group 2</fullName>
    </submittedName>
</protein>
<dbReference type="Proteomes" id="UP000273083">
    <property type="component" value="Unassembled WGS sequence"/>
</dbReference>
<dbReference type="SMART" id="SM00635">
    <property type="entry name" value="BID_2"/>
    <property type="match status" value="2"/>
</dbReference>
<organism evidence="3 4">
    <name type="scientific">Mobilisporobacter senegalensis</name>
    <dbReference type="NCBI Taxonomy" id="1329262"/>
    <lineage>
        <taxon>Bacteria</taxon>
        <taxon>Bacillati</taxon>
        <taxon>Bacillota</taxon>
        <taxon>Clostridia</taxon>
        <taxon>Lachnospirales</taxon>
        <taxon>Lachnospiraceae</taxon>
        <taxon>Mobilisporobacter</taxon>
    </lineage>
</organism>
<sequence length="214" mass="23141">MSKLIRDKYTFTFGLILLFFMLLLPGTITAKAADAEGTSKDIQLNVTSKSLVVDTTYDIKVYNLSNDYKVSFKSDSSSTASVDKGGTVTGNKVGTATITVTVKDGFKTITTLDCQITVGPPAISIKLTKAEYTLFVGDRTSLKGILKPDNTVEEPKFISTDSEIASVNSTGRVTAKTVGEVYIYAFLENGKSDYCKIIITEPPAQSKEEQSAKK</sequence>
<proteinExistence type="predicted"/>
<evidence type="ECO:0000313" key="4">
    <source>
        <dbReference type="Proteomes" id="UP000273083"/>
    </source>
</evidence>
<dbReference type="RefSeq" id="WP_123610752.1">
    <property type="nucleotide sequence ID" value="NZ_RJVG01000014.1"/>
</dbReference>
<feature type="domain" description="BIG2" evidence="2">
    <location>
        <begin position="38"/>
        <end position="111"/>
    </location>
</feature>
<evidence type="ECO:0000259" key="2">
    <source>
        <dbReference type="SMART" id="SM00635"/>
    </source>
</evidence>
<feature type="signal peptide" evidence="1">
    <location>
        <begin position="1"/>
        <end position="32"/>
    </location>
</feature>
<dbReference type="EMBL" id="RJVG01000014">
    <property type="protein sequence ID" value="ROR23459.1"/>
    <property type="molecule type" value="Genomic_DNA"/>
</dbReference>
<evidence type="ECO:0000256" key="1">
    <source>
        <dbReference type="SAM" id="SignalP"/>
    </source>
</evidence>
<dbReference type="InterPro" id="IPR008964">
    <property type="entry name" value="Invasin/intimin_cell_adhesion"/>
</dbReference>
<accession>A0A3N1X9M3</accession>
<reference evidence="3 4" key="1">
    <citation type="submission" date="2018-11" db="EMBL/GenBank/DDBJ databases">
        <title>Genomic Encyclopedia of Type Strains, Phase IV (KMG-IV): sequencing the most valuable type-strain genomes for metagenomic binning, comparative biology and taxonomic classification.</title>
        <authorList>
            <person name="Goeker M."/>
        </authorList>
    </citation>
    <scope>NUCLEOTIDE SEQUENCE [LARGE SCALE GENOMIC DNA]</scope>
    <source>
        <strain evidence="3 4">DSM 26537</strain>
    </source>
</reference>
<dbReference type="Gene3D" id="2.60.40.1080">
    <property type="match status" value="2"/>
</dbReference>
<evidence type="ECO:0000313" key="3">
    <source>
        <dbReference type="EMBL" id="ROR23459.1"/>
    </source>
</evidence>
<feature type="domain" description="BIG2" evidence="2">
    <location>
        <begin position="121"/>
        <end position="196"/>
    </location>
</feature>
<feature type="chain" id="PRO_5018292869" evidence="1">
    <location>
        <begin position="33"/>
        <end position="214"/>
    </location>
</feature>